<evidence type="ECO:0000256" key="3">
    <source>
        <dbReference type="PROSITE-ProRule" id="PRU00023"/>
    </source>
</evidence>
<evidence type="ECO:0000256" key="1">
    <source>
        <dbReference type="ARBA" id="ARBA00022737"/>
    </source>
</evidence>
<dbReference type="InterPro" id="IPR050889">
    <property type="entry name" value="Dendritic_Spine_Reg/Scaffold"/>
</dbReference>
<dbReference type="Pfam" id="PF12796">
    <property type="entry name" value="Ank_2"/>
    <property type="match status" value="1"/>
</dbReference>
<keyword evidence="5" id="KW-1185">Reference proteome</keyword>
<dbReference type="SMART" id="SM00248">
    <property type="entry name" value="ANK"/>
    <property type="match status" value="2"/>
</dbReference>
<dbReference type="Gene3D" id="1.25.40.20">
    <property type="entry name" value="Ankyrin repeat-containing domain"/>
    <property type="match status" value="1"/>
</dbReference>
<dbReference type="PROSITE" id="PS50088">
    <property type="entry name" value="ANK_REPEAT"/>
    <property type="match status" value="1"/>
</dbReference>
<dbReference type="EMBL" id="NBNE01009875">
    <property type="protein sequence ID" value="OWY97985.1"/>
    <property type="molecule type" value="Genomic_DNA"/>
</dbReference>
<evidence type="ECO:0000313" key="4">
    <source>
        <dbReference type="EMBL" id="OWY97985.1"/>
    </source>
</evidence>
<evidence type="ECO:0000313" key="5">
    <source>
        <dbReference type="Proteomes" id="UP000198211"/>
    </source>
</evidence>
<protein>
    <submittedName>
        <fullName evidence="4">Uncharacterized protein</fullName>
    </submittedName>
</protein>
<feature type="repeat" description="ANK" evidence="3">
    <location>
        <begin position="36"/>
        <end position="68"/>
    </location>
</feature>
<proteinExistence type="predicted"/>
<accession>A0A225UWW7</accession>
<dbReference type="SUPFAM" id="SSF48403">
    <property type="entry name" value="Ankyrin repeat"/>
    <property type="match status" value="1"/>
</dbReference>
<keyword evidence="2 3" id="KW-0040">ANK repeat</keyword>
<sequence>MNAVRTPLMLAADAGNTFIVGQLLKQGAPMDDQLPSGHSALMLACENGRVNAVQVLLAHGADATLTTRAGFNALMVACVCTAAPLWCLCCWLTKSQSTTNAALCCVSTRIY</sequence>
<evidence type="ECO:0000256" key="2">
    <source>
        <dbReference type="ARBA" id="ARBA00023043"/>
    </source>
</evidence>
<dbReference type="PANTHER" id="PTHR24166">
    <property type="entry name" value="ROLLING PEBBLES, ISOFORM B"/>
    <property type="match status" value="1"/>
</dbReference>
<dbReference type="Proteomes" id="UP000198211">
    <property type="component" value="Unassembled WGS sequence"/>
</dbReference>
<keyword evidence="1" id="KW-0677">Repeat</keyword>
<gene>
    <name evidence="4" type="ORF">PHMEG_00031364</name>
</gene>
<comment type="caution">
    <text evidence="4">The sequence shown here is derived from an EMBL/GenBank/DDBJ whole genome shotgun (WGS) entry which is preliminary data.</text>
</comment>
<reference evidence="5" key="1">
    <citation type="submission" date="2017-03" db="EMBL/GenBank/DDBJ databases">
        <title>Phytopthora megakarya and P. palmivora, two closely related causual agents of cacao black pod achieved similar genome size and gene model numbers by different mechanisms.</title>
        <authorList>
            <person name="Ali S."/>
            <person name="Shao J."/>
            <person name="Larry D.J."/>
            <person name="Kronmiller B."/>
            <person name="Shen D."/>
            <person name="Strem M.D."/>
            <person name="Melnick R.L."/>
            <person name="Guiltinan M.J."/>
            <person name="Tyler B.M."/>
            <person name="Meinhardt L.W."/>
            <person name="Bailey B.A."/>
        </authorList>
    </citation>
    <scope>NUCLEOTIDE SEQUENCE [LARGE SCALE GENOMIC DNA]</scope>
    <source>
        <strain evidence="5">zdho120</strain>
    </source>
</reference>
<dbReference type="PROSITE" id="PS50297">
    <property type="entry name" value="ANK_REP_REGION"/>
    <property type="match status" value="1"/>
</dbReference>
<organism evidence="4 5">
    <name type="scientific">Phytophthora megakarya</name>
    <dbReference type="NCBI Taxonomy" id="4795"/>
    <lineage>
        <taxon>Eukaryota</taxon>
        <taxon>Sar</taxon>
        <taxon>Stramenopiles</taxon>
        <taxon>Oomycota</taxon>
        <taxon>Peronosporomycetes</taxon>
        <taxon>Peronosporales</taxon>
        <taxon>Peronosporaceae</taxon>
        <taxon>Phytophthora</taxon>
    </lineage>
</organism>
<dbReference type="InterPro" id="IPR036770">
    <property type="entry name" value="Ankyrin_rpt-contain_sf"/>
</dbReference>
<dbReference type="OrthoDB" id="539213at2759"/>
<name>A0A225UWW7_9STRA</name>
<dbReference type="InterPro" id="IPR002110">
    <property type="entry name" value="Ankyrin_rpt"/>
</dbReference>
<dbReference type="PANTHER" id="PTHR24166:SF48">
    <property type="entry name" value="PROTEIN VAPYRIN"/>
    <property type="match status" value="1"/>
</dbReference>
<dbReference type="AlphaFoldDB" id="A0A225UWW7"/>